<keyword evidence="2" id="KW-1185">Reference proteome</keyword>
<name>A0ACC2YY72_9PEZI</name>
<sequence>MSYEDLEEARRKRAAKDAAKAMGNGKRGRKPKSSAPDAEEVTAGNGKRGRKRKSADPEAGALVPKAKVARMSEALESVRAPVARMI</sequence>
<accession>A0ACC2YY72</accession>
<dbReference type="EMBL" id="JAPDRP010000017">
    <property type="protein sequence ID" value="KAJ9640279.1"/>
    <property type="molecule type" value="Genomic_DNA"/>
</dbReference>
<gene>
    <name evidence="1" type="ORF">H2199_005818</name>
</gene>
<evidence type="ECO:0000313" key="1">
    <source>
        <dbReference type="EMBL" id="KAJ9640279.1"/>
    </source>
</evidence>
<protein>
    <submittedName>
        <fullName evidence="1">Uncharacterized protein</fullName>
    </submittedName>
</protein>
<comment type="caution">
    <text evidence="1">The sequence shown here is derived from an EMBL/GenBank/DDBJ whole genome shotgun (WGS) entry which is preliminary data.</text>
</comment>
<organism evidence="1 2">
    <name type="scientific">Coniosporium tulheliwenetii</name>
    <dbReference type="NCBI Taxonomy" id="3383036"/>
    <lineage>
        <taxon>Eukaryota</taxon>
        <taxon>Fungi</taxon>
        <taxon>Dikarya</taxon>
        <taxon>Ascomycota</taxon>
        <taxon>Pezizomycotina</taxon>
        <taxon>Dothideomycetes</taxon>
        <taxon>Dothideomycetes incertae sedis</taxon>
        <taxon>Coniosporium</taxon>
    </lineage>
</organism>
<dbReference type="Proteomes" id="UP001172680">
    <property type="component" value="Unassembled WGS sequence"/>
</dbReference>
<proteinExistence type="predicted"/>
<evidence type="ECO:0000313" key="2">
    <source>
        <dbReference type="Proteomes" id="UP001172680"/>
    </source>
</evidence>
<reference evidence="1" key="1">
    <citation type="submission" date="2022-10" db="EMBL/GenBank/DDBJ databases">
        <title>Culturing micro-colonial fungi from biological soil crusts in the Mojave desert and describing Neophaeococcomyces mojavensis, and introducing the new genera and species Taxawa tesnikishii.</title>
        <authorList>
            <person name="Kurbessoian T."/>
            <person name="Stajich J.E."/>
        </authorList>
    </citation>
    <scope>NUCLEOTIDE SEQUENCE</scope>
    <source>
        <strain evidence="1">JES_115</strain>
    </source>
</reference>